<accession>A0A7C4EV63</accession>
<comment type="caution">
    <text evidence="2">The sequence shown here is derived from an EMBL/GenBank/DDBJ whole genome shotgun (WGS) entry which is preliminary data.</text>
</comment>
<protein>
    <submittedName>
        <fullName evidence="2">Uncharacterized protein</fullName>
    </submittedName>
</protein>
<name>A0A7C4EV63_9BACT</name>
<organism evidence="2">
    <name type="scientific">Desulfomonile tiedjei</name>
    <dbReference type="NCBI Taxonomy" id="2358"/>
    <lineage>
        <taxon>Bacteria</taxon>
        <taxon>Pseudomonadati</taxon>
        <taxon>Thermodesulfobacteriota</taxon>
        <taxon>Desulfomonilia</taxon>
        <taxon>Desulfomonilales</taxon>
        <taxon>Desulfomonilaceae</taxon>
        <taxon>Desulfomonile</taxon>
    </lineage>
</organism>
<feature type="signal peptide" evidence="1">
    <location>
        <begin position="1"/>
        <end position="27"/>
    </location>
</feature>
<keyword evidence="1" id="KW-0732">Signal</keyword>
<evidence type="ECO:0000313" key="2">
    <source>
        <dbReference type="EMBL" id="HGH59976.1"/>
    </source>
</evidence>
<evidence type="ECO:0000256" key="1">
    <source>
        <dbReference type="SAM" id="SignalP"/>
    </source>
</evidence>
<dbReference type="EMBL" id="DTGT01000054">
    <property type="protein sequence ID" value="HGH59976.1"/>
    <property type="molecule type" value="Genomic_DNA"/>
</dbReference>
<proteinExistence type="predicted"/>
<sequence length="356" mass="39592">MLRRIPSTLLVCLVFCLSTFTSQTPWAAGPDESLELLLKPNQGTPVAAPAVHGAKARRAAKVATIPTTVNCFPPPPVGISKVKPPLCAPVAGPLGPIAPILPAPKMGQWEMSVQFIFANTRGSIAWPRYTPWFSGYWGWENNADFNDDLKLPRYQVWPQFTASYHFRPNWAVRYTILGSELKGGGWIDTYFLFGNPYYPFILFGTMANTKWVHTYQRVGLVYDAIRTCSAKVSVFADWVHTDERIEANCSYCGPWFNSVWSNSINAAMAGLEFQRAIKTAYNGGTLSWDCKGGGIFLDDVEGWDVEVGARYSIPLNCGRAGYVKGGYRLVQLKKTQYDFLFKSNIEGGFVEGGFIF</sequence>
<reference evidence="2" key="1">
    <citation type="journal article" date="2020" name="mSystems">
        <title>Genome- and Community-Level Interaction Insights into Carbon Utilization and Element Cycling Functions of Hydrothermarchaeota in Hydrothermal Sediment.</title>
        <authorList>
            <person name="Zhou Z."/>
            <person name="Liu Y."/>
            <person name="Xu W."/>
            <person name="Pan J."/>
            <person name="Luo Z.H."/>
            <person name="Li M."/>
        </authorList>
    </citation>
    <scope>NUCLEOTIDE SEQUENCE [LARGE SCALE GENOMIC DNA]</scope>
    <source>
        <strain evidence="2">SpSt-769</strain>
    </source>
</reference>
<gene>
    <name evidence="2" type="ORF">ENV54_01610</name>
</gene>
<feature type="chain" id="PRO_5028413902" evidence="1">
    <location>
        <begin position="28"/>
        <end position="356"/>
    </location>
</feature>
<dbReference type="AlphaFoldDB" id="A0A7C4EV63"/>